<dbReference type="AlphaFoldDB" id="A0AAE9XKG9"/>
<proteinExistence type="predicted"/>
<reference evidence="1" key="1">
    <citation type="submission" date="2023-01" db="EMBL/GenBank/DDBJ databases">
        <title>Phages are important unrecognized players in the ecology of the oral pathogen Porphyromonas gingivalis.</title>
        <authorList>
            <person name="Matrishin C.B."/>
            <person name="Kauffman K.M."/>
        </authorList>
    </citation>
    <scope>NUCLEOTIDE SEQUENCE</scope>
    <source>
        <strain evidence="1">ATCC 49417</strain>
    </source>
</reference>
<dbReference type="EMBL" id="CP116614">
    <property type="protein sequence ID" value="WCG03345.1"/>
    <property type="molecule type" value="Genomic_DNA"/>
</dbReference>
<sequence length="82" mass="9121">MARELFRFGSGSKKFSRHNEKNLAPLFPKTRAAIRAIMVRENPIGIYPPKSERGSYETLPTASIATITTAISEAVRAKKSKQ</sequence>
<dbReference type="Proteomes" id="UP001179501">
    <property type="component" value="Chromosome"/>
</dbReference>
<evidence type="ECO:0000313" key="1">
    <source>
        <dbReference type="EMBL" id="WCG03345.1"/>
    </source>
</evidence>
<protein>
    <submittedName>
        <fullName evidence="1">Uncharacterized protein</fullName>
    </submittedName>
</protein>
<organism evidence="1 2">
    <name type="scientific">Porphyromonas gingivalis</name>
    <name type="common">Bacteroides gingivalis</name>
    <dbReference type="NCBI Taxonomy" id="837"/>
    <lineage>
        <taxon>Bacteria</taxon>
        <taxon>Pseudomonadati</taxon>
        <taxon>Bacteroidota</taxon>
        <taxon>Bacteroidia</taxon>
        <taxon>Bacteroidales</taxon>
        <taxon>Porphyromonadaceae</taxon>
        <taxon>Porphyromonas</taxon>
    </lineage>
</organism>
<gene>
    <name evidence="1" type="ORF">NY151_00955</name>
</gene>
<name>A0AAE9XKG9_PORGN</name>
<evidence type="ECO:0000313" key="2">
    <source>
        <dbReference type="Proteomes" id="UP001179501"/>
    </source>
</evidence>
<accession>A0AAE9XKG9</accession>